<feature type="transmembrane region" description="Helical" evidence="6">
    <location>
        <begin position="216"/>
        <end position="236"/>
    </location>
</feature>
<dbReference type="Proteomes" id="UP001528912">
    <property type="component" value="Unassembled WGS sequence"/>
</dbReference>
<evidence type="ECO:0000256" key="2">
    <source>
        <dbReference type="ARBA" id="ARBA00022475"/>
    </source>
</evidence>
<evidence type="ECO:0000313" key="9">
    <source>
        <dbReference type="Proteomes" id="UP001528912"/>
    </source>
</evidence>
<dbReference type="SUPFAM" id="SSF103473">
    <property type="entry name" value="MFS general substrate transporter"/>
    <property type="match status" value="1"/>
</dbReference>
<dbReference type="Pfam" id="PF07690">
    <property type="entry name" value="MFS_1"/>
    <property type="match status" value="1"/>
</dbReference>
<protein>
    <submittedName>
        <fullName evidence="8">MFS transporter</fullName>
    </submittedName>
</protein>
<dbReference type="Gene3D" id="1.20.1250.20">
    <property type="entry name" value="MFS general substrate transporter like domains"/>
    <property type="match status" value="1"/>
</dbReference>
<dbReference type="PROSITE" id="PS50850">
    <property type="entry name" value="MFS"/>
    <property type="match status" value="1"/>
</dbReference>
<evidence type="ECO:0000259" key="7">
    <source>
        <dbReference type="PROSITE" id="PS50850"/>
    </source>
</evidence>
<comment type="subcellular location">
    <subcellularLocation>
        <location evidence="1">Cell membrane</location>
        <topology evidence="1">Multi-pass membrane protein</topology>
    </subcellularLocation>
</comment>
<comment type="caution">
    <text evidence="8">The sequence shown here is derived from an EMBL/GenBank/DDBJ whole genome shotgun (WGS) entry which is preliminary data.</text>
</comment>
<dbReference type="PANTHER" id="PTHR23513">
    <property type="entry name" value="INTEGRAL MEMBRANE EFFLUX PROTEIN-RELATED"/>
    <property type="match status" value="1"/>
</dbReference>
<dbReference type="InterPro" id="IPR011701">
    <property type="entry name" value="MFS"/>
</dbReference>
<reference evidence="8 9" key="1">
    <citation type="submission" date="2023-03" db="EMBL/GenBank/DDBJ databases">
        <title>YIM 133296 draft genome.</title>
        <authorList>
            <person name="Xiong L."/>
        </authorList>
    </citation>
    <scope>NUCLEOTIDE SEQUENCE [LARGE SCALE GENOMIC DNA]</scope>
    <source>
        <strain evidence="8 9">YIM 133296</strain>
    </source>
</reference>
<feature type="transmembrane region" description="Helical" evidence="6">
    <location>
        <begin position="349"/>
        <end position="372"/>
    </location>
</feature>
<feature type="transmembrane region" description="Helical" evidence="6">
    <location>
        <begin position="256"/>
        <end position="280"/>
    </location>
</feature>
<evidence type="ECO:0000313" key="8">
    <source>
        <dbReference type="EMBL" id="MDF8265064.1"/>
    </source>
</evidence>
<feature type="transmembrane region" description="Helical" evidence="6">
    <location>
        <begin position="96"/>
        <end position="113"/>
    </location>
</feature>
<evidence type="ECO:0000256" key="3">
    <source>
        <dbReference type="ARBA" id="ARBA00022692"/>
    </source>
</evidence>
<keyword evidence="3 6" id="KW-0812">Transmembrane</keyword>
<dbReference type="PANTHER" id="PTHR23513:SF6">
    <property type="entry name" value="MAJOR FACILITATOR SUPERFAMILY ASSOCIATED DOMAIN-CONTAINING PROTEIN"/>
    <property type="match status" value="1"/>
</dbReference>
<evidence type="ECO:0000256" key="5">
    <source>
        <dbReference type="ARBA" id="ARBA00023136"/>
    </source>
</evidence>
<keyword evidence="5 6" id="KW-0472">Membrane</keyword>
<feature type="transmembrane region" description="Helical" evidence="6">
    <location>
        <begin position="378"/>
        <end position="396"/>
    </location>
</feature>
<organism evidence="8 9">
    <name type="scientific">Luteipulveratus flavus</name>
    <dbReference type="NCBI Taxonomy" id="3031728"/>
    <lineage>
        <taxon>Bacteria</taxon>
        <taxon>Bacillati</taxon>
        <taxon>Actinomycetota</taxon>
        <taxon>Actinomycetes</taxon>
        <taxon>Micrococcales</taxon>
        <taxon>Dermacoccaceae</taxon>
        <taxon>Luteipulveratus</taxon>
    </lineage>
</organism>
<keyword evidence="2" id="KW-1003">Cell membrane</keyword>
<dbReference type="EMBL" id="JAROAV010000031">
    <property type="protein sequence ID" value="MDF8265064.1"/>
    <property type="molecule type" value="Genomic_DNA"/>
</dbReference>
<evidence type="ECO:0000256" key="4">
    <source>
        <dbReference type="ARBA" id="ARBA00022989"/>
    </source>
</evidence>
<keyword evidence="9" id="KW-1185">Reference proteome</keyword>
<feature type="domain" description="Major facilitator superfamily (MFS) profile" evidence="7">
    <location>
        <begin position="1"/>
        <end position="399"/>
    </location>
</feature>
<dbReference type="InterPro" id="IPR036259">
    <property type="entry name" value="MFS_trans_sf"/>
</dbReference>
<proteinExistence type="predicted"/>
<name>A0ABT6C804_9MICO</name>
<evidence type="ECO:0000256" key="1">
    <source>
        <dbReference type="ARBA" id="ARBA00004651"/>
    </source>
</evidence>
<dbReference type="CDD" id="cd06173">
    <property type="entry name" value="MFS_MefA_like"/>
    <property type="match status" value="1"/>
</dbReference>
<keyword evidence="4 6" id="KW-1133">Transmembrane helix</keyword>
<feature type="transmembrane region" description="Helical" evidence="6">
    <location>
        <begin position="313"/>
        <end position="337"/>
    </location>
</feature>
<dbReference type="InterPro" id="IPR020846">
    <property type="entry name" value="MFS_dom"/>
</dbReference>
<gene>
    <name evidence="8" type="ORF">P4R38_12480</name>
</gene>
<accession>A0ABT6C804</accession>
<feature type="transmembrane region" description="Helical" evidence="6">
    <location>
        <begin position="27"/>
        <end position="51"/>
    </location>
</feature>
<dbReference type="RefSeq" id="WP_275238379.1">
    <property type="nucleotide sequence ID" value="NZ_JARFJC010000025.1"/>
</dbReference>
<evidence type="ECO:0000256" key="6">
    <source>
        <dbReference type="SAM" id="Phobius"/>
    </source>
</evidence>
<sequence>MSRRRPFAALAVAETFSIAGTRLSTIAIPWLVLTTTGSASLTGLVAFAEMLPYVLSKALGGPLIDRVGARRVAVSCDAVSVLVVGLVPLLHLLGALTFPLLLPIVFAMGALRGPSDSAKYSMVPDVAEQADMPLERVTGVAGVIERLGTTVGAGLAGGLVALVGPSQALAVNAATFALAALLVRWGIPATPRPAEPVATGASITTYRDELEDGWDFLRKDAVLVGIVTMLALTNLLDQAWSSVVLPVWIKDAGHGAGLLGLMFAVFSACSVGGAALAAALGERLPRLPVYAVAFLVTGLPRFLVYALDSPVAVVMVTLAVAGFASGFLNPILGAVIFERIPKPLMGRVSSLSTALCWVGIPFGGLVGGALVTLAGVRWAMLGLGLAYFVVTLLPLARRSFREFGSAPRRATADETAAEVRGDQPVVPAP</sequence>
<feature type="transmembrane region" description="Helical" evidence="6">
    <location>
        <begin position="287"/>
        <end position="307"/>
    </location>
</feature>